<dbReference type="PANTHER" id="PTHR30041">
    <property type="entry name" value="ARSENATE REDUCTASE"/>
    <property type="match status" value="1"/>
</dbReference>
<dbReference type="EMBL" id="JAPCKK010000001">
    <property type="protein sequence ID" value="MDP4095506.1"/>
    <property type="molecule type" value="Genomic_DNA"/>
</dbReference>
<gene>
    <name evidence="2" type="ORF">OIN60_01695</name>
</gene>
<dbReference type="Pfam" id="PF03960">
    <property type="entry name" value="ArsC"/>
    <property type="match status" value="1"/>
</dbReference>
<proteinExistence type="inferred from homology"/>
<comment type="caution">
    <text evidence="2">The sequence shown here is derived from an EMBL/GenBank/DDBJ whole genome shotgun (WGS) entry which is preliminary data.</text>
</comment>
<dbReference type="PROSITE" id="PS51353">
    <property type="entry name" value="ARSC"/>
    <property type="match status" value="1"/>
</dbReference>
<reference evidence="2 3" key="1">
    <citation type="submission" date="2022-10" db="EMBL/GenBank/DDBJ databases">
        <title>Paenibacillus description and whole genome data of maize root bacterial community.</title>
        <authorList>
            <person name="Marton D."/>
            <person name="Farkas M."/>
            <person name="Cserhati M."/>
        </authorList>
    </citation>
    <scope>NUCLEOTIDE SEQUENCE [LARGE SCALE GENOMIC DNA]</scope>
    <source>
        <strain evidence="2 3">P96</strain>
    </source>
</reference>
<keyword evidence="3" id="KW-1185">Reference proteome</keyword>
<accession>A0ABT9FL96</accession>
<dbReference type="RefSeq" id="WP_305753129.1">
    <property type="nucleotide sequence ID" value="NZ_JAPCKK010000001.1"/>
</dbReference>
<comment type="similarity">
    <text evidence="1">Belongs to the ArsC family.</text>
</comment>
<dbReference type="InterPro" id="IPR036249">
    <property type="entry name" value="Thioredoxin-like_sf"/>
</dbReference>
<organism evidence="2 3">
    <name type="scientific">Paenibacillus zeirhizosphaerae</name>
    <dbReference type="NCBI Taxonomy" id="2987519"/>
    <lineage>
        <taxon>Bacteria</taxon>
        <taxon>Bacillati</taxon>
        <taxon>Bacillota</taxon>
        <taxon>Bacilli</taxon>
        <taxon>Bacillales</taxon>
        <taxon>Paenibacillaceae</taxon>
        <taxon>Paenibacillus</taxon>
    </lineage>
</organism>
<dbReference type="SUPFAM" id="SSF52833">
    <property type="entry name" value="Thioredoxin-like"/>
    <property type="match status" value="1"/>
</dbReference>
<dbReference type="InterPro" id="IPR006504">
    <property type="entry name" value="Tscrpt_reg_Spx/MgsR"/>
</dbReference>
<evidence type="ECO:0000313" key="3">
    <source>
        <dbReference type="Proteomes" id="UP001241848"/>
    </source>
</evidence>
<dbReference type="Proteomes" id="UP001241848">
    <property type="component" value="Unassembled WGS sequence"/>
</dbReference>
<dbReference type="InterPro" id="IPR006660">
    <property type="entry name" value="Arsenate_reductase-like"/>
</dbReference>
<dbReference type="CDD" id="cd03036">
    <property type="entry name" value="ArsC_like"/>
    <property type="match status" value="1"/>
</dbReference>
<sequence>MSKLTVYQYPKCSTCRNAVKWLQNQGHELELHHIVEETPTVGQLAELVDKSGLDLKKFFNTSGEVYKELKLKDKLPGMSREEQLNLLASNGMLIKRPVVTDGQRVTIGFKEEQYGEVWGQA</sequence>
<dbReference type="NCBIfam" id="TIGR01617">
    <property type="entry name" value="arsC_related"/>
    <property type="match status" value="1"/>
</dbReference>
<protein>
    <submittedName>
        <fullName evidence="2">Arsenate reductase family protein</fullName>
    </submittedName>
</protein>
<evidence type="ECO:0000256" key="1">
    <source>
        <dbReference type="PROSITE-ProRule" id="PRU01282"/>
    </source>
</evidence>
<name>A0ABT9FL96_9BACL</name>
<dbReference type="Gene3D" id="3.40.30.10">
    <property type="entry name" value="Glutaredoxin"/>
    <property type="match status" value="1"/>
</dbReference>
<evidence type="ECO:0000313" key="2">
    <source>
        <dbReference type="EMBL" id="MDP4095506.1"/>
    </source>
</evidence>
<dbReference type="PANTHER" id="PTHR30041:SF8">
    <property type="entry name" value="PROTEIN YFFB"/>
    <property type="match status" value="1"/>
</dbReference>